<sequence length="167" mass="18261">MFAAWGAGREWASWCCFSGLIECYLASNSIREAMVMANNVYKTLGANAQTLTLLASVCLEDPVTQEKAKTLLDKALSQRPDYIKAVVKKAELLSREQKYEDGIGLLRSALANQSDCVLHRLLGDFLVAVNEYQEAMDQYSIALRWASGKGPRPGGWGRGSSGRAALP</sequence>
<evidence type="ECO:0000313" key="2">
    <source>
        <dbReference type="Proteomes" id="UP000081671"/>
    </source>
</evidence>
<dbReference type="InParanoid" id="A0A1S3GVY4"/>
<dbReference type="GO" id="GO:0016567">
    <property type="term" value="P:protein ubiquitination"/>
    <property type="evidence" value="ECO:0007669"/>
    <property type="project" value="TreeGrafter"/>
</dbReference>
<reference evidence="3" key="1">
    <citation type="submission" date="2025-08" db="UniProtKB">
        <authorList>
            <consortium name="RefSeq"/>
        </authorList>
    </citation>
    <scope>IDENTIFICATION</scope>
    <source>
        <tissue evidence="3">Kidney</tissue>
    </source>
</reference>
<dbReference type="SUPFAM" id="SSF48452">
    <property type="entry name" value="TPR-like"/>
    <property type="match status" value="1"/>
</dbReference>
<dbReference type="GO" id="GO:0005680">
    <property type="term" value="C:anaphase-promoting complex"/>
    <property type="evidence" value="ECO:0007669"/>
    <property type="project" value="TreeGrafter"/>
</dbReference>
<dbReference type="OrthoDB" id="308440at2759"/>
<dbReference type="KEGG" id="dord:106002650"/>
<dbReference type="PANTHER" id="PTHR12558:SF36">
    <property type="entry name" value="ANAPHASE-PROMOTING COMPLEX SUBUNIT 7"/>
    <property type="match status" value="1"/>
</dbReference>
<dbReference type="PANTHER" id="PTHR12558">
    <property type="entry name" value="CELL DIVISION CYCLE 16,23,27"/>
    <property type="match status" value="1"/>
</dbReference>
<dbReference type="GO" id="GO:0051301">
    <property type="term" value="P:cell division"/>
    <property type="evidence" value="ECO:0007669"/>
    <property type="project" value="TreeGrafter"/>
</dbReference>
<keyword evidence="2" id="KW-1185">Reference proteome</keyword>
<protein>
    <submittedName>
        <fullName evidence="3">Anaphase-promoting complex subunit 7-like</fullName>
    </submittedName>
</protein>
<name>A0A1S3GVY4_DIPOR</name>
<proteinExistence type="predicted"/>
<dbReference type="Proteomes" id="UP000081671">
    <property type="component" value="Unplaced"/>
</dbReference>
<gene>
    <name evidence="3" type="primary">LOC106002650</name>
</gene>
<dbReference type="RefSeq" id="XP_012892951.1">
    <property type="nucleotide sequence ID" value="XM_013037497.1"/>
</dbReference>
<accession>A0A1S3GVY4</accession>
<keyword evidence="1" id="KW-0802">TPR repeat</keyword>
<evidence type="ECO:0000256" key="1">
    <source>
        <dbReference type="ARBA" id="ARBA00022803"/>
    </source>
</evidence>
<dbReference type="InterPro" id="IPR011990">
    <property type="entry name" value="TPR-like_helical_dom_sf"/>
</dbReference>
<evidence type="ECO:0000313" key="3">
    <source>
        <dbReference type="RefSeq" id="XP_012892951.1"/>
    </source>
</evidence>
<dbReference type="GeneID" id="106002650"/>
<dbReference type="Gene3D" id="1.25.40.10">
    <property type="entry name" value="Tetratricopeptide repeat domain"/>
    <property type="match status" value="1"/>
</dbReference>
<dbReference type="GO" id="GO:0045842">
    <property type="term" value="P:positive regulation of mitotic metaphase/anaphase transition"/>
    <property type="evidence" value="ECO:0007669"/>
    <property type="project" value="TreeGrafter"/>
</dbReference>
<dbReference type="AlphaFoldDB" id="A0A1S3GVY4"/>
<organism evidence="2 3">
    <name type="scientific">Dipodomys ordii</name>
    <name type="common">Ord's kangaroo rat</name>
    <dbReference type="NCBI Taxonomy" id="10020"/>
    <lineage>
        <taxon>Eukaryota</taxon>
        <taxon>Metazoa</taxon>
        <taxon>Chordata</taxon>
        <taxon>Craniata</taxon>
        <taxon>Vertebrata</taxon>
        <taxon>Euteleostomi</taxon>
        <taxon>Mammalia</taxon>
        <taxon>Eutheria</taxon>
        <taxon>Euarchontoglires</taxon>
        <taxon>Glires</taxon>
        <taxon>Rodentia</taxon>
        <taxon>Castorimorpha</taxon>
        <taxon>Heteromyidae</taxon>
        <taxon>Dipodomyinae</taxon>
        <taxon>Dipodomys</taxon>
    </lineage>
</organism>
<feature type="non-terminal residue" evidence="3">
    <location>
        <position position="167"/>
    </location>
</feature>